<comment type="similarity">
    <text evidence="3 11">Belongs to the peptidase M50B family.</text>
</comment>
<dbReference type="Pfam" id="PF02163">
    <property type="entry name" value="Peptidase_M50"/>
    <property type="match status" value="1"/>
</dbReference>
<dbReference type="InterPro" id="IPR041489">
    <property type="entry name" value="PDZ_6"/>
</dbReference>
<evidence type="ECO:0000256" key="2">
    <source>
        <dbReference type="ARBA" id="ARBA00004141"/>
    </source>
</evidence>
<evidence type="ECO:0000256" key="8">
    <source>
        <dbReference type="ARBA" id="ARBA00022989"/>
    </source>
</evidence>
<evidence type="ECO:0000256" key="7">
    <source>
        <dbReference type="ARBA" id="ARBA00022833"/>
    </source>
</evidence>
<feature type="transmembrane region" description="Helical" evidence="11">
    <location>
        <begin position="15"/>
        <end position="35"/>
    </location>
</feature>
<keyword evidence="11" id="KW-0479">Metal-binding</keyword>
<evidence type="ECO:0000313" key="13">
    <source>
        <dbReference type="EMBL" id="NIJ58420.1"/>
    </source>
</evidence>
<dbReference type="EMBL" id="JAASQI010000005">
    <property type="protein sequence ID" value="NIJ58420.1"/>
    <property type="molecule type" value="Genomic_DNA"/>
</dbReference>
<keyword evidence="6 11" id="KW-0378">Hydrolase</keyword>
<sequence length="390" mass="41392">MELLAGVVGGIGNTAVSLAGTILAFLFVLTLVVFIHEFGHFIVARWCGVKVRTFSIGFGAELFGWNDRTGTRWRLSAIPLGGYVKFAGDANAASVPDFDAARTMSAEEREGSIFHKTVGQRAAIVAAGPFANFLLAIAIFAAMTYFNGKQILMPRIETVQAGSAAERAGFLPGDLVLSIDNVTIDGFADMQRIVGMNAGESLAFVVDRGGVQTPLTAVPDLREVTSPLGTQRIGVLGIQAANDAANWRTESYGLAGSLRMGVLDTWQVVTQTYHYLGRVITGKESTEQLSGPIRIAEVSGKVARVGGLVGLLNLAALLSVSIGLINLVPIPMLDGGHLLFYAIEAVRGRPLSEEAQEIGFRIGLALVMILMLFVTWNDLSHLGGLFKAGG</sequence>
<dbReference type="PANTHER" id="PTHR42837:SF2">
    <property type="entry name" value="MEMBRANE METALLOPROTEASE ARASP2, CHLOROPLASTIC-RELATED"/>
    <property type="match status" value="1"/>
</dbReference>
<dbReference type="SUPFAM" id="SSF50156">
    <property type="entry name" value="PDZ domain-like"/>
    <property type="match status" value="1"/>
</dbReference>
<feature type="domain" description="PDZ" evidence="12">
    <location>
        <begin position="131"/>
        <end position="210"/>
    </location>
</feature>
<dbReference type="Gene3D" id="2.30.42.10">
    <property type="match status" value="1"/>
</dbReference>
<evidence type="ECO:0000256" key="11">
    <source>
        <dbReference type="RuleBase" id="RU362031"/>
    </source>
</evidence>
<feature type="transmembrane region" description="Helical" evidence="11">
    <location>
        <begin position="305"/>
        <end position="328"/>
    </location>
</feature>
<dbReference type="CDD" id="cd06163">
    <property type="entry name" value="S2P-M50_PDZ_RseP-like"/>
    <property type="match status" value="1"/>
</dbReference>
<feature type="transmembrane region" description="Helical" evidence="11">
    <location>
        <begin position="358"/>
        <end position="376"/>
    </location>
</feature>
<keyword evidence="10 11" id="KW-0472">Membrane</keyword>
<evidence type="ECO:0000256" key="4">
    <source>
        <dbReference type="ARBA" id="ARBA00022670"/>
    </source>
</evidence>
<dbReference type="Proteomes" id="UP001429580">
    <property type="component" value="Unassembled WGS sequence"/>
</dbReference>
<reference evidence="13 14" key="1">
    <citation type="submission" date="2020-03" db="EMBL/GenBank/DDBJ databases">
        <title>Genomic Encyclopedia of Type Strains, Phase IV (KMG-IV): sequencing the most valuable type-strain genomes for metagenomic binning, comparative biology and taxonomic classification.</title>
        <authorList>
            <person name="Goeker M."/>
        </authorList>
    </citation>
    <scope>NUCLEOTIDE SEQUENCE [LARGE SCALE GENOMIC DNA]</scope>
    <source>
        <strain evidence="13 14">DSM 103870</strain>
    </source>
</reference>
<dbReference type="RefSeq" id="WP_166952656.1">
    <property type="nucleotide sequence ID" value="NZ_JAASQI010000005.1"/>
</dbReference>
<dbReference type="InterPro" id="IPR008915">
    <property type="entry name" value="Peptidase_M50"/>
</dbReference>
<evidence type="ECO:0000256" key="9">
    <source>
        <dbReference type="ARBA" id="ARBA00023049"/>
    </source>
</evidence>
<protein>
    <recommendedName>
        <fullName evidence="11">Zinc metalloprotease</fullName>
        <ecNumber evidence="11">3.4.24.-</ecNumber>
    </recommendedName>
</protein>
<comment type="subcellular location">
    <subcellularLocation>
        <location evidence="2">Membrane</location>
        <topology evidence="2">Multi-pass membrane protein</topology>
    </subcellularLocation>
</comment>
<dbReference type="InterPro" id="IPR036034">
    <property type="entry name" value="PDZ_sf"/>
</dbReference>
<keyword evidence="8 11" id="KW-1133">Transmembrane helix</keyword>
<dbReference type="GO" id="GO:0006508">
    <property type="term" value="P:proteolysis"/>
    <property type="evidence" value="ECO:0007669"/>
    <property type="project" value="UniProtKB-KW"/>
</dbReference>
<keyword evidence="14" id="KW-1185">Reference proteome</keyword>
<comment type="cofactor">
    <cofactor evidence="1 11">
        <name>Zn(2+)</name>
        <dbReference type="ChEBI" id="CHEBI:29105"/>
    </cofactor>
</comment>
<keyword evidence="9 11" id="KW-0482">Metalloprotease</keyword>
<proteinExistence type="inferred from homology"/>
<organism evidence="13 14">
    <name type="scientific">Pseudochelatococcus lubricantis</name>
    <dbReference type="NCBI Taxonomy" id="1538102"/>
    <lineage>
        <taxon>Bacteria</taxon>
        <taxon>Pseudomonadati</taxon>
        <taxon>Pseudomonadota</taxon>
        <taxon>Alphaproteobacteria</taxon>
        <taxon>Hyphomicrobiales</taxon>
        <taxon>Chelatococcaceae</taxon>
        <taxon>Pseudochelatococcus</taxon>
    </lineage>
</organism>
<gene>
    <name evidence="13" type="ORF">FHS82_002268</name>
</gene>
<comment type="caution">
    <text evidence="13">The sequence shown here is derived from an EMBL/GenBank/DDBJ whole genome shotgun (WGS) entry which is preliminary data.</text>
</comment>
<name>A0ABX0V3N4_9HYPH</name>
<feature type="transmembrane region" description="Helical" evidence="11">
    <location>
        <begin position="122"/>
        <end position="146"/>
    </location>
</feature>
<dbReference type="NCBIfam" id="TIGR00054">
    <property type="entry name" value="RIP metalloprotease RseP"/>
    <property type="match status" value="1"/>
</dbReference>
<dbReference type="Pfam" id="PF17820">
    <property type="entry name" value="PDZ_6"/>
    <property type="match status" value="1"/>
</dbReference>
<dbReference type="InterPro" id="IPR001478">
    <property type="entry name" value="PDZ"/>
</dbReference>
<dbReference type="PANTHER" id="PTHR42837">
    <property type="entry name" value="REGULATOR OF SIGMA-E PROTEASE RSEP"/>
    <property type="match status" value="1"/>
</dbReference>
<evidence type="ECO:0000256" key="5">
    <source>
        <dbReference type="ARBA" id="ARBA00022692"/>
    </source>
</evidence>
<keyword evidence="7 11" id="KW-0862">Zinc</keyword>
<evidence type="ECO:0000313" key="14">
    <source>
        <dbReference type="Proteomes" id="UP001429580"/>
    </source>
</evidence>
<evidence type="ECO:0000256" key="1">
    <source>
        <dbReference type="ARBA" id="ARBA00001947"/>
    </source>
</evidence>
<evidence type="ECO:0000256" key="3">
    <source>
        <dbReference type="ARBA" id="ARBA00007931"/>
    </source>
</evidence>
<dbReference type="CDD" id="cd23081">
    <property type="entry name" value="cpPDZ_EcRseP-like"/>
    <property type="match status" value="1"/>
</dbReference>
<keyword evidence="5 11" id="KW-0812">Transmembrane</keyword>
<accession>A0ABX0V3N4</accession>
<dbReference type="EC" id="3.4.24.-" evidence="11"/>
<dbReference type="InterPro" id="IPR004387">
    <property type="entry name" value="Pept_M50_Zn"/>
</dbReference>
<dbReference type="SMART" id="SM00228">
    <property type="entry name" value="PDZ"/>
    <property type="match status" value="1"/>
</dbReference>
<keyword evidence="4 13" id="KW-0645">Protease</keyword>
<evidence type="ECO:0000256" key="6">
    <source>
        <dbReference type="ARBA" id="ARBA00022801"/>
    </source>
</evidence>
<dbReference type="GO" id="GO:0008233">
    <property type="term" value="F:peptidase activity"/>
    <property type="evidence" value="ECO:0007669"/>
    <property type="project" value="UniProtKB-KW"/>
</dbReference>
<evidence type="ECO:0000259" key="12">
    <source>
        <dbReference type="SMART" id="SM00228"/>
    </source>
</evidence>
<evidence type="ECO:0000256" key="10">
    <source>
        <dbReference type="ARBA" id="ARBA00023136"/>
    </source>
</evidence>